<dbReference type="PANTHER" id="PTHR35340">
    <property type="entry name" value="PQQ ENZYME REPEAT PROTEIN-RELATED"/>
    <property type="match status" value="1"/>
</dbReference>
<evidence type="ECO:0008006" key="2">
    <source>
        <dbReference type="Google" id="ProtNLM"/>
    </source>
</evidence>
<proteinExistence type="predicted"/>
<organism evidence="1">
    <name type="scientific">marine metagenome</name>
    <dbReference type="NCBI Taxonomy" id="408172"/>
    <lineage>
        <taxon>unclassified sequences</taxon>
        <taxon>metagenomes</taxon>
        <taxon>ecological metagenomes</taxon>
    </lineage>
</organism>
<gene>
    <name evidence="1" type="ORF">METZ01_LOCUS215196</name>
</gene>
<dbReference type="InterPro" id="IPR015943">
    <property type="entry name" value="WD40/YVTN_repeat-like_dom_sf"/>
</dbReference>
<sequence length="276" mass="31399">MRYESLGVLKIVPEKVSPGYTLVPTFRGRAVHLIDIDGTEVHKWDLPGRLGSLAYLLPNGNLLCSTVTDNGPPVRQAKGGHLYELDWSGGVVWDYVDHSQHHDLRRLPNGNTIYLGWRAMSDTAAARVRGGIAGMEKEGKIYEDYVREVSPKGETVWEWAVSELEIERYPLSDGVTRFEFAHANTCLPLPNGQILLNFRNLDLMAILNKETREFIWEKRNIMWGRPHDPHLLENGDILFFANGSQDIIAPARSNIIQFNKETGEETWRYEAPMAWT</sequence>
<accession>A0A382FIB5</accession>
<dbReference type="InterPro" id="IPR011047">
    <property type="entry name" value="Quinoprotein_ADH-like_sf"/>
</dbReference>
<name>A0A382FIB5_9ZZZZ</name>
<feature type="non-terminal residue" evidence="1">
    <location>
        <position position="276"/>
    </location>
</feature>
<dbReference type="InterPro" id="IPR053143">
    <property type="entry name" value="Arylsulfate_ST"/>
</dbReference>
<reference evidence="1" key="1">
    <citation type="submission" date="2018-05" db="EMBL/GenBank/DDBJ databases">
        <authorList>
            <person name="Lanie J.A."/>
            <person name="Ng W.-L."/>
            <person name="Kazmierczak K.M."/>
            <person name="Andrzejewski T.M."/>
            <person name="Davidsen T.M."/>
            <person name="Wayne K.J."/>
            <person name="Tettelin H."/>
            <person name="Glass J.I."/>
            <person name="Rusch D."/>
            <person name="Podicherti R."/>
            <person name="Tsui H.-C.T."/>
            <person name="Winkler M.E."/>
        </authorList>
    </citation>
    <scope>NUCLEOTIDE SEQUENCE</scope>
</reference>
<dbReference type="SUPFAM" id="SSF50998">
    <property type="entry name" value="Quinoprotein alcohol dehydrogenase-like"/>
    <property type="match status" value="1"/>
</dbReference>
<dbReference type="AlphaFoldDB" id="A0A382FIB5"/>
<evidence type="ECO:0000313" key="1">
    <source>
        <dbReference type="EMBL" id="SVB62342.1"/>
    </source>
</evidence>
<dbReference type="Gene3D" id="2.130.10.10">
    <property type="entry name" value="YVTN repeat-like/Quinoprotein amine dehydrogenase"/>
    <property type="match status" value="1"/>
</dbReference>
<dbReference type="EMBL" id="UINC01049956">
    <property type="protein sequence ID" value="SVB62342.1"/>
    <property type="molecule type" value="Genomic_DNA"/>
</dbReference>
<dbReference type="PANTHER" id="PTHR35340:SF5">
    <property type="entry name" value="ASST-DOMAIN-CONTAINING PROTEIN"/>
    <property type="match status" value="1"/>
</dbReference>
<protein>
    <recommendedName>
        <fullName evidence="2">Aryl sulfotransferase</fullName>
    </recommendedName>
</protein>